<dbReference type="NCBIfam" id="TIGR00125">
    <property type="entry name" value="cyt_tran_rel"/>
    <property type="match status" value="1"/>
</dbReference>
<dbReference type="PANTHER" id="PTHR43793:SF1">
    <property type="entry name" value="FAD SYNTHASE"/>
    <property type="match status" value="1"/>
</dbReference>
<dbReference type="EMBL" id="MHJO01000030">
    <property type="protein sequence ID" value="OGY68710.1"/>
    <property type="molecule type" value="Genomic_DNA"/>
</dbReference>
<dbReference type="GO" id="GO:0016779">
    <property type="term" value="F:nucleotidyltransferase activity"/>
    <property type="evidence" value="ECO:0007669"/>
    <property type="project" value="UniProtKB-KW"/>
</dbReference>
<protein>
    <recommendedName>
        <fullName evidence="3">Cytidyltransferase-like domain-containing protein</fullName>
    </recommendedName>
</protein>
<comment type="caution">
    <text evidence="4">The sequence shown here is derived from an EMBL/GenBank/DDBJ whole genome shotgun (WGS) entry which is preliminary data.</text>
</comment>
<accession>A0A1G1ZY42</accession>
<gene>
    <name evidence="4" type="ORF">A2586_00770</name>
</gene>
<dbReference type="SUPFAM" id="SSF52374">
    <property type="entry name" value="Nucleotidylyl transferase"/>
    <property type="match status" value="1"/>
</dbReference>
<dbReference type="InterPro" id="IPR050385">
    <property type="entry name" value="Archaeal_FAD_synthase"/>
</dbReference>
<reference evidence="4 5" key="1">
    <citation type="journal article" date="2016" name="Nat. Commun.">
        <title>Thousands of microbial genomes shed light on interconnected biogeochemical processes in an aquifer system.</title>
        <authorList>
            <person name="Anantharaman K."/>
            <person name="Brown C.T."/>
            <person name="Hug L.A."/>
            <person name="Sharon I."/>
            <person name="Castelle C.J."/>
            <person name="Probst A.J."/>
            <person name="Thomas B.C."/>
            <person name="Singh A."/>
            <person name="Wilkins M.J."/>
            <person name="Karaoz U."/>
            <person name="Brodie E.L."/>
            <person name="Williams K.H."/>
            <person name="Hubbard S.S."/>
            <person name="Banfield J.F."/>
        </authorList>
    </citation>
    <scope>NUCLEOTIDE SEQUENCE [LARGE SCALE GENOMIC DNA]</scope>
</reference>
<dbReference type="Proteomes" id="UP000176611">
    <property type="component" value="Unassembled WGS sequence"/>
</dbReference>
<feature type="domain" description="Cytidyltransferase-like" evidence="3">
    <location>
        <begin position="38"/>
        <end position="165"/>
    </location>
</feature>
<dbReference type="PANTHER" id="PTHR43793">
    <property type="entry name" value="FAD SYNTHASE"/>
    <property type="match status" value="1"/>
</dbReference>
<dbReference type="Pfam" id="PF01467">
    <property type="entry name" value="CTP_transf_like"/>
    <property type="match status" value="1"/>
</dbReference>
<dbReference type="InterPro" id="IPR004821">
    <property type="entry name" value="Cyt_trans-like"/>
</dbReference>
<name>A0A1G1ZY42_9BACT</name>
<dbReference type="Gene3D" id="3.40.50.620">
    <property type="entry name" value="HUPs"/>
    <property type="match status" value="1"/>
</dbReference>
<organism evidence="4 5">
    <name type="scientific">Candidatus Harrisonbacteria bacterium RIFOXYD1_FULL_40_9</name>
    <dbReference type="NCBI Taxonomy" id="1798412"/>
    <lineage>
        <taxon>Bacteria</taxon>
        <taxon>Candidatus Harrisoniibacteriota</taxon>
    </lineage>
</organism>
<sequence length="183" mass="20840">MEIFRDSQKLTNKIVADYDKLAGVTEALRALGYKIVVTIGSWDLLHIGHVRYLNKAKSFGDVLVVGADTDRSIKYYKGPLRPIIPEGERLEMLSYQSCIDLVTAVDDTDDVGKWQYGLIKKVRPDVFIAVEDSYPEAQLEDIKQYSKEVIVLPRQAENTSTSKLIQDTLKRHLIKILDTIQER</sequence>
<evidence type="ECO:0000256" key="2">
    <source>
        <dbReference type="ARBA" id="ARBA00022695"/>
    </source>
</evidence>
<evidence type="ECO:0000259" key="3">
    <source>
        <dbReference type="Pfam" id="PF01467"/>
    </source>
</evidence>
<proteinExistence type="predicted"/>
<evidence type="ECO:0000313" key="5">
    <source>
        <dbReference type="Proteomes" id="UP000176611"/>
    </source>
</evidence>
<evidence type="ECO:0000313" key="4">
    <source>
        <dbReference type="EMBL" id="OGY68710.1"/>
    </source>
</evidence>
<keyword evidence="2" id="KW-0548">Nucleotidyltransferase</keyword>
<keyword evidence="1" id="KW-0808">Transferase</keyword>
<dbReference type="AlphaFoldDB" id="A0A1G1ZY42"/>
<dbReference type="InterPro" id="IPR014729">
    <property type="entry name" value="Rossmann-like_a/b/a_fold"/>
</dbReference>
<evidence type="ECO:0000256" key="1">
    <source>
        <dbReference type="ARBA" id="ARBA00022679"/>
    </source>
</evidence>